<feature type="transmembrane region" description="Helical" evidence="1">
    <location>
        <begin position="73"/>
        <end position="92"/>
    </location>
</feature>
<organism evidence="2 3">
    <name type="scientific">Nannocystis bainbridge</name>
    <dbReference type="NCBI Taxonomy" id="2995303"/>
    <lineage>
        <taxon>Bacteria</taxon>
        <taxon>Pseudomonadati</taxon>
        <taxon>Myxococcota</taxon>
        <taxon>Polyangia</taxon>
        <taxon>Nannocystales</taxon>
        <taxon>Nannocystaceae</taxon>
        <taxon>Nannocystis</taxon>
    </lineage>
</organism>
<feature type="transmembrane region" description="Helical" evidence="1">
    <location>
        <begin position="182"/>
        <end position="207"/>
    </location>
</feature>
<dbReference type="RefSeq" id="WP_272086376.1">
    <property type="nucleotide sequence ID" value="NZ_JAQNDL010000001.1"/>
</dbReference>
<gene>
    <name evidence="2" type="ORF">POL25_13395</name>
</gene>
<protein>
    <submittedName>
        <fullName evidence="2">Uncharacterized protein</fullName>
    </submittedName>
</protein>
<feature type="transmembrane region" description="Helical" evidence="1">
    <location>
        <begin position="112"/>
        <end position="133"/>
    </location>
</feature>
<feature type="transmembrane region" description="Helical" evidence="1">
    <location>
        <begin position="45"/>
        <end position="67"/>
    </location>
</feature>
<evidence type="ECO:0000256" key="1">
    <source>
        <dbReference type="SAM" id="Phobius"/>
    </source>
</evidence>
<keyword evidence="1" id="KW-1133">Transmembrane helix</keyword>
<feature type="transmembrane region" description="Helical" evidence="1">
    <location>
        <begin position="6"/>
        <end position="33"/>
    </location>
</feature>
<comment type="caution">
    <text evidence="2">The sequence shown here is derived from an EMBL/GenBank/DDBJ whole genome shotgun (WGS) entry which is preliminary data.</text>
</comment>
<keyword evidence="3" id="KW-1185">Reference proteome</keyword>
<dbReference type="Proteomes" id="UP001221686">
    <property type="component" value="Unassembled WGS sequence"/>
</dbReference>
<evidence type="ECO:0000313" key="3">
    <source>
        <dbReference type="Proteomes" id="UP001221686"/>
    </source>
</evidence>
<keyword evidence="1" id="KW-0812">Transmembrane</keyword>
<proteinExistence type="predicted"/>
<feature type="transmembrane region" description="Helical" evidence="1">
    <location>
        <begin position="219"/>
        <end position="238"/>
    </location>
</feature>
<sequence length="240" mass="25548">MSDAQAWLALLGLGAFHGINPGMGWLFAVALGLQEQRRAAVLRALLPIALGHALSIAVVLLVIGVLKDVLPDAWVRWPVGLGLTGFGLYKLVRCRHPRWVGMRVSSLDLTWWSFLMATAHGAGLMLAPVLLGWRDGPAVEQASTHHEHMHHAGHHAQHAVEAAGGHAGHAQHLAELGASTPLLGLAATGLHTLGYLLVMGLVAVVVYEKVGLAILRKAWFNLDVVWAAALVITGIVTLTL</sequence>
<keyword evidence="1" id="KW-0472">Membrane</keyword>
<evidence type="ECO:0000313" key="2">
    <source>
        <dbReference type="EMBL" id="MDC0717895.1"/>
    </source>
</evidence>
<name>A0ABT5DW79_9BACT</name>
<dbReference type="EMBL" id="JAQNDL010000001">
    <property type="protein sequence ID" value="MDC0717895.1"/>
    <property type="molecule type" value="Genomic_DNA"/>
</dbReference>
<reference evidence="2 3" key="1">
    <citation type="submission" date="2022-11" db="EMBL/GenBank/DDBJ databases">
        <title>Minimal conservation of predation-associated metabolite biosynthetic gene clusters underscores biosynthetic potential of Myxococcota including descriptions for ten novel species: Archangium lansinium sp. nov., Myxococcus landrumus sp. nov., Nannocystis bai.</title>
        <authorList>
            <person name="Ahearne A."/>
            <person name="Stevens C."/>
            <person name="Dowd S."/>
        </authorList>
    </citation>
    <scope>NUCLEOTIDE SEQUENCE [LARGE SCALE GENOMIC DNA]</scope>
    <source>
        <strain evidence="2 3">BB15-2</strain>
    </source>
</reference>
<accession>A0ABT5DW79</accession>